<accession>W7IP75</accession>
<protein>
    <submittedName>
        <fullName evidence="1">Uncharacterized protein</fullName>
    </submittedName>
</protein>
<proteinExistence type="predicted"/>
<organism evidence="1 2">
    <name type="scientific">Actinokineospora spheciospongiae</name>
    <dbReference type="NCBI Taxonomy" id="909613"/>
    <lineage>
        <taxon>Bacteria</taxon>
        <taxon>Bacillati</taxon>
        <taxon>Actinomycetota</taxon>
        <taxon>Actinomycetes</taxon>
        <taxon>Pseudonocardiales</taxon>
        <taxon>Pseudonocardiaceae</taxon>
        <taxon>Actinokineospora</taxon>
    </lineage>
</organism>
<dbReference type="Proteomes" id="UP000019277">
    <property type="component" value="Unassembled WGS sequence"/>
</dbReference>
<name>W7IP75_9PSEU</name>
<sequence length="59" mass="6566">MADDCPITYVVRSDMVELCFGSHSTIELSMSTNSLRRLVATATAACQEAERRRPDDDDD</sequence>
<dbReference type="AlphaFoldDB" id="W7IP75"/>
<dbReference type="EMBL" id="AYXG01000087">
    <property type="protein sequence ID" value="EWC62183.1"/>
    <property type="molecule type" value="Genomic_DNA"/>
</dbReference>
<comment type="caution">
    <text evidence="1">The sequence shown here is derived from an EMBL/GenBank/DDBJ whole genome shotgun (WGS) entry which is preliminary data.</text>
</comment>
<keyword evidence="2" id="KW-1185">Reference proteome</keyword>
<evidence type="ECO:0000313" key="1">
    <source>
        <dbReference type="EMBL" id="EWC62183.1"/>
    </source>
</evidence>
<evidence type="ECO:0000313" key="2">
    <source>
        <dbReference type="Proteomes" id="UP000019277"/>
    </source>
</evidence>
<gene>
    <name evidence="1" type="ORF">UO65_2549</name>
</gene>
<reference evidence="1 2" key="1">
    <citation type="journal article" date="2014" name="Genome Announc.">
        <title>Draft Genome Sequence of the Antitrypanosomally Active Sponge-Associated Bacterium Actinokineospora sp. Strain EG49.</title>
        <authorList>
            <person name="Harjes J."/>
            <person name="Ryu T."/>
            <person name="Abdelmohsen U.R."/>
            <person name="Moitinho-Silva L."/>
            <person name="Horn H."/>
            <person name="Ravasi T."/>
            <person name="Hentschel U."/>
        </authorList>
    </citation>
    <scope>NUCLEOTIDE SEQUENCE [LARGE SCALE GENOMIC DNA]</scope>
    <source>
        <strain evidence="1 2">EG49</strain>
    </source>
</reference>